<comment type="caution">
    <text evidence="2">The sequence shown here is derived from an EMBL/GenBank/DDBJ whole genome shotgun (WGS) entry which is preliminary data.</text>
</comment>
<gene>
    <name evidence="2" type="ORF">CDAR_379031</name>
</gene>
<evidence type="ECO:0000313" key="3">
    <source>
        <dbReference type="Proteomes" id="UP001054837"/>
    </source>
</evidence>
<reference evidence="2 3" key="1">
    <citation type="submission" date="2021-06" db="EMBL/GenBank/DDBJ databases">
        <title>Caerostris darwini draft genome.</title>
        <authorList>
            <person name="Kono N."/>
            <person name="Arakawa K."/>
        </authorList>
    </citation>
    <scope>NUCLEOTIDE SEQUENCE [LARGE SCALE GENOMIC DNA]</scope>
</reference>
<keyword evidence="3" id="KW-1185">Reference proteome</keyword>
<dbReference type="AlphaFoldDB" id="A0AAV4TZ08"/>
<evidence type="ECO:0000313" key="2">
    <source>
        <dbReference type="EMBL" id="GIY50566.1"/>
    </source>
</evidence>
<proteinExistence type="predicted"/>
<name>A0AAV4TZ08_9ARAC</name>
<dbReference type="EMBL" id="BPLQ01010407">
    <property type="protein sequence ID" value="GIY50566.1"/>
    <property type="molecule type" value="Genomic_DNA"/>
</dbReference>
<accession>A0AAV4TZ08</accession>
<organism evidence="2 3">
    <name type="scientific">Caerostris darwini</name>
    <dbReference type="NCBI Taxonomy" id="1538125"/>
    <lineage>
        <taxon>Eukaryota</taxon>
        <taxon>Metazoa</taxon>
        <taxon>Ecdysozoa</taxon>
        <taxon>Arthropoda</taxon>
        <taxon>Chelicerata</taxon>
        <taxon>Arachnida</taxon>
        <taxon>Araneae</taxon>
        <taxon>Araneomorphae</taxon>
        <taxon>Entelegynae</taxon>
        <taxon>Araneoidea</taxon>
        <taxon>Araneidae</taxon>
        <taxon>Caerostris</taxon>
    </lineage>
</organism>
<feature type="compositionally biased region" description="Basic and acidic residues" evidence="1">
    <location>
        <begin position="73"/>
        <end position="86"/>
    </location>
</feature>
<dbReference type="Proteomes" id="UP001054837">
    <property type="component" value="Unassembled WGS sequence"/>
</dbReference>
<evidence type="ECO:0000256" key="1">
    <source>
        <dbReference type="SAM" id="MobiDB-lite"/>
    </source>
</evidence>
<protein>
    <submittedName>
        <fullName evidence="2">Uncharacterized protein</fullName>
    </submittedName>
</protein>
<sequence length="135" mass="15500">MLKSSPKAFSPDLLSVSAAFDLRHYYFSSRFSRKRSKIFLTGNEEMRERVQKKKYLPPPSNDSAAKNRLKNSGWEKIDKNEKDSKRAKWNGGERWNQLEIYAIPSSFFSPSPRLASCSITSSHPSLAASLRQERL</sequence>
<feature type="region of interest" description="Disordered" evidence="1">
    <location>
        <begin position="49"/>
        <end position="89"/>
    </location>
</feature>